<dbReference type="Gene3D" id="3.20.20.70">
    <property type="entry name" value="Aldolase class I"/>
    <property type="match status" value="1"/>
</dbReference>
<evidence type="ECO:0000256" key="2">
    <source>
        <dbReference type="ARBA" id="ARBA00022723"/>
    </source>
</evidence>
<dbReference type="SFLD" id="SFLDG01386">
    <property type="entry name" value="main_SPASM_domain-containing"/>
    <property type="match status" value="1"/>
</dbReference>
<dbReference type="InterPro" id="IPR058240">
    <property type="entry name" value="rSAM_sf"/>
</dbReference>
<dbReference type="SUPFAM" id="SSF102114">
    <property type="entry name" value="Radical SAM enzymes"/>
    <property type="match status" value="1"/>
</dbReference>
<evidence type="ECO:0000256" key="5">
    <source>
        <dbReference type="ARBA" id="ARBA00023601"/>
    </source>
</evidence>
<dbReference type="CDD" id="cd01335">
    <property type="entry name" value="Radical_SAM"/>
    <property type="match status" value="1"/>
</dbReference>
<dbReference type="SFLD" id="SFLDS00029">
    <property type="entry name" value="Radical_SAM"/>
    <property type="match status" value="1"/>
</dbReference>
<dbReference type="PANTHER" id="PTHR43273">
    <property type="entry name" value="ANAEROBIC SULFATASE-MATURATING ENZYME HOMOLOG ASLB-RELATED"/>
    <property type="match status" value="1"/>
</dbReference>
<dbReference type="GO" id="GO:0046872">
    <property type="term" value="F:metal ion binding"/>
    <property type="evidence" value="ECO:0007669"/>
    <property type="project" value="UniProtKB-KW"/>
</dbReference>
<evidence type="ECO:0000256" key="1">
    <source>
        <dbReference type="ARBA" id="ARBA00022691"/>
    </source>
</evidence>
<comment type="caution">
    <text evidence="7">The sequence shown here is derived from an EMBL/GenBank/DDBJ whole genome shotgun (WGS) entry which is preliminary data.</text>
</comment>
<keyword evidence="4" id="KW-0411">Iron-sulfur</keyword>
<dbReference type="GO" id="GO:0016491">
    <property type="term" value="F:oxidoreductase activity"/>
    <property type="evidence" value="ECO:0007669"/>
    <property type="project" value="InterPro"/>
</dbReference>
<reference evidence="7" key="1">
    <citation type="journal article" date="2012" name="Science">
        <title>Fermentation, hydrogen, and sulfur metabolism in multiple uncultivated bacterial phyla.</title>
        <authorList>
            <person name="Wrighton K.C."/>
            <person name="Thomas B.C."/>
            <person name="Sharon I."/>
            <person name="Miller C.S."/>
            <person name="Castelle C.J."/>
            <person name="VerBerkmoes N.C."/>
            <person name="Wilkins M.J."/>
            <person name="Hettich R.L."/>
            <person name="Lipton M.S."/>
            <person name="Williams K.H."/>
            <person name="Long P.E."/>
            <person name="Banfield J.F."/>
        </authorList>
    </citation>
    <scope>NUCLEOTIDE SEQUENCE [LARGE SCALE GENOMIC DNA]</scope>
</reference>
<evidence type="ECO:0000259" key="6">
    <source>
        <dbReference type="Pfam" id="PF04055"/>
    </source>
</evidence>
<dbReference type="InterPro" id="IPR023867">
    <property type="entry name" value="Sulphatase_maturase_rSAM"/>
</dbReference>
<accession>K2G9L6</accession>
<keyword evidence="3" id="KW-0408">Iron</keyword>
<organism evidence="7">
    <name type="scientific">uncultured bacterium</name>
    <name type="common">gcode 4</name>
    <dbReference type="NCBI Taxonomy" id="1234023"/>
    <lineage>
        <taxon>Bacteria</taxon>
        <taxon>environmental samples</taxon>
    </lineage>
</organism>
<comment type="similarity">
    <text evidence="5">Belongs to the radical SAM superfamily. Anaerobic sulfatase-maturating enzyme family.</text>
</comment>
<name>K2G9L6_9BACT</name>
<dbReference type="SFLD" id="SFLDG01067">
    <property type="entry name" value="SPASM/twitch_domain_containing"/>
    <property type="match status" value="1"/>
</dbReference>
<keyword evidence="2" id="KW-0479">Metal-binding</keyword>
<sequence>MIDKKEKLEKLSKKLWNFYFKKIKKSLYVITNDYGRYLLLNEKEFSNFLDLKFTKKIEKDLEKNYFFKKNNFNEAVDLYRKKYDFLNYWTKRHIVVLTLRCNHNCLYCHASSNSETNKDTDMNLDTAKNVLNTIINSPSNEITIEFQWWEPLLNWEILKFFIIEWIKKSKEKNKKLFFSLVSNFSMMDDEKLDFLIGNNVSFSTSLDWPEFLHNKNRIFTKWNSFSKTVFWIKKINELYLDKWIKKRVFAILTLTKESLKYYKEIVDAYIEIGLDSIFVKSINPYWNAKSKLFYSSNEFWKFYKNILNYIISLNEKGIKIKENMTYIYLNKIFRDYDPWYLDERSPCWACIWQLAYNYNWRIYSCDEWRMLSKMWYEDFFVADTNDWKDTFEKIVNSPTTKIMIQASTIDWLPWYKDDAYKPYTWTCPIYNFIKTWNIYPNYSKDERRKISNIILDYIFINMKNKKKNEILRSWLN</sequence>
<dbReference type="EMBL" id="AMFJ01000652">
    <property type="protein sequence ID" value="EKE26859.1"/>
    <property type="molecule type" value="Genomic_DNA"/>
</dbReference>
<dbReference type="SFLD" id="SFLDG01384">
    <property type="entry name" value="thioether_bond_formation_requi"/>
    <property type="match status" value="1"/>
</dbReference>
<keyword evidence="1" id="KW-0949">S-adenosyl-L-methionine</keyword>
<proteinExistence type="inferred from homology"/>
<protein>
    <submittedName>
        <fullName evidence="7">Radical SAM protein</fullName>
    </submittedName>
</protein>
<dbReference type="Pfam" id="PF04055">
    <property type="entry name" value="Radical_SAM"/>
    <property type="match status" value="1"/>
</dbReference>
<evidence type="ECO:0000256" key="3">
    <source>
        <dbReference type="ARBA" id="ARBA00023004"/>
    </source>
</evidence>
<dbReference type="AlphaFoldDB" id="K2G9L6"/>
<feature type="domain" description="Radical SAM core" evidence="6">
    <location>
        <begin position="96"/>
        <end position="265"/>
    </location>
</feature>
<dbReference type="PANTHER" id="PTHR43273:SF3">
    <property type="entry name" value="ANAEROBIC SULFATASE-MATURATING ENZYME HOMOLOG ASLB-RELATED"/>
    <property type="match status" value="1"/>
</dbReference>
<dbReference type="InterPro" id="IPR007197">
    <property type="entry name" value="rSAM"/>
</dbReference>
<dbReference type="NCBIfam" id="TIGR03978">
    <property type="entry name" value="rSAM_paired_1"/>
    <property type="match status" value="1"/>
</dbReference>
<evidence type="ECO:0000256" key="4">
    <source>
        <dbReference type="ARBA" id="ARBA00023014"/>
    </source>
</evidence>
<dbReference type="InterPro" id="IPR013785">
    <property type="entry name" value="Aldolase_TIM"/>
</dbReference>
<evidence type="ECO:0000313" key="7">
    <source>
        <dbReference type="EMBL" id="EKE26859.1"/>
    </source>
</evidence>
<dbReference type="GO" id="GO:0051536">
    <property type="term" value="F:iron-sulfur cluster binding"/>
    <property type="evidence" value="ECO:0007669"/>
    <property type="project" value="UniProtKB-KW"/>
</dbReference>
<gene>
    <name evidence="7" type="ORF">ACD_4C00136G0019</name>
</gene>
<dbReference type="InterPro" id="IPR024023">
    <property type="entry name" value="rSAM_paired_HxsB"/>
</dbReference>